<feature type="compositionally biased region" description="Basic and acidic residues" evidence="2">
    <location>
        <begin position="93"/>
        <end position="108"/>
    </location>
</feature>
<feature type="compositionally biased region" description="Polar residues" evidence="2">
    <location>
        <begin position="111"/>
        <end position="126"/>
    </location>
</feature>
<keyword evidence="4" id="KW-1185">Reference proteome</keyword>
<gene>
    <name evidence="3" type="ORF">R1flu_003583</name>
</gene>
<feature type="compositionally biased region" description="Basic and acidic residues" evidence="2">
    <location>
        <begin position="1340"/>
        <end position="1355"/>
    </location>
</feature>
<feature type="compositionally biased region" description="Polar residues" evidence="2">
    <location>
        <begin position="1385"/>
        <end position="1397"/>
    </location>
</feature>
<evidence type="ECO:0000256" key="2">
    <source>
        <dbReference type="SAM" id="MobiDB-lite"/>
    </source>
</evidence>
<feature type="compositionally biased region" description="Low complexity" evidence="2">
    <location>
        <begin position="564"/>
        <end position="583"/>
    </location>
</feature>
<protein>
    <submittedName>
        <fullName evidence="3">Uncharacterized protein</fullName>
    </submittedName>
</protein>
<feature type="compositionally biased region" description="Basic and acidic residues" evidence="2">
    <location>
        <begin position="987"/>
        <end position="1004"/>
    </location>
</feature>
<feature type="coiled-coil region" evidence="1">
    <location>
        <begin position="724"/>
        <end position="758"/>
    </location>
</feature>
<dbReference type="PANTHER" id="PTHR33476">
    <property type="entry name" value="EMB|CAB62613.1"/>
    <property type="match status" value="1"/>
</dbReference>
<evidence type="ECO:0000313" key="3">
    <source>
        <dbReference type="EMBL" id="KAL2623378.1"/>
    </source>
</evidence>
<dbReference type="PANTHER" id="PTHR33476:SF22">
    <property type="entry name" value="PROTEIN POLAR LOCALIZATION DURING ASYMMETRIC DIVISION AND REDISTRIBUTION"/>
    <property type="match status" value="1"/>
</dbReference>
<feature type="region of interest" description="Disordered" evidence="2">
    <location>
        <begin position="564"/>
        <end position="587"/>
    </location>
</feature>
<feature type="compositionally biased region" description="Basic and acidic residues" evidence="2">
    <location>
        <begin position="967"/>
        <end position="980"/>
    </location>
</feature>
<accession>A0ABD1Y9F6</accession>
<feature type="region of interest" description="Disordered" evidence="2">
    <location>
        <begin position="1326"/>
        <end position="1412"/>
    </location>
</feature>
<feature type="compositionally biased region" description="Polar residues" evidence="2">
    <location>
        <begin position="138"/>
        <end position="149"/>
    </location>
</feature>
<feature type="region of interest" description="Disordered" evidence="2">
    <location>
        <begin position="1127"/>
        <end position="1147"/>
    </location>
</feature>
<name>A0ABD1Y9F6_9MARC</name>
<organism evidence="3 4">
    <name type="scientific">Riccia fluitans</name>
    <dbReference type="NCBI Taxonomy" id="41844"/>
    <lineage>
        <taxon>Eukaryota</taxon>
        <taxon>Viridiplantae</taxon>
        <taxon>Streptophyta</taxon>
        <taxon>Embryophyta</taxon>
        <taxon>Marchantiophyta</taxon>
        <taxon>Marchantiopsida</taxon>
        <taxon>Marchantiidae</taxon>
        <taxon>Marchantiales</taxon>
        <taxon>Ricciaceae</taxon>
        <taxon>Riccia</taxon>
    </lineage>
</organism>
<feature type="region of interest" description="Disordered" evidence="2">
    <location>
        <begin position="500"/>
        <end position="521"/>
    </location>
</feature>
<feature type="region of interest" description="Disordered" evidence="2">
    <location>
        <begin position="1182"/>
        <end position="1216"/>
    </location>
</feature>
<reference evidence="3 4" key="1">
    <citation type="submission" date="2024-09" db="EMBL/GenBank/DDBJ databases">
        <title>Chromosome-scale assembly of Riccia fluitans.</title>
        <authorList>
            <person name="Paukszto L."/>
            <person name="Sawicki J."/>
            <person name="Karawczyk K."/>
            <person name="Piernik-Szablinska J."/>
            <person name="Szczecinska M."/>
            <person name="Mazdziarz M."/>
        </authorList>
    </citation>
    <scope>NUCLEOTIDE SEQUENCE [LARGE SCALE GENOMIC DNA]</scope>
    <source>
        <strain evidence="3">Rf_01</strain>
        <tissue evidence="3">Aerial parts of the thallus</tissue>
    </source>
</reference>
<feature type="region of interest" description="Disordered" evidence="2">
    <location>
        <begin position="943"/>
        <end position="1043"/>
    </location>
</feature>
<feature type="region of interest" description="Disordered" evidence="2">
    <location>
        <begin position="607"/>
        <end position="627"/>
    </location>
</feature>
<keyword evidence="1" id="KW-0175">Coiled coil</keyword>
<feature type="region of interest" description="Disordered" evidence="2">
    <location>
        <begin position="384"/>
        <end position="475"/>
    </location>
</feature>
<feature type="region of interest" description="Disordered" evidence="2">
    <location>
        <begin position="1229"/>
        <end position="1253"/>
    </location>
</feature>
<sequence>MRDAPCDEEQGPSRSRRRSIVVEEQLLRKGILLVIIWQEVLKVKFAGEKKDLLFGGRLDEFQREMWLLLVAAGSGYLAKCWHKTLKPNDDDHLQFSDHAYHEDPDERPGSPNYSNQRISDSSSSPNGMRYASRGQHVSPRSATQASSFHSKGLNKKLFADGNNQGQPRTDSGDPDENQRLTGGGGGGFDGTRADSKRNPWSTVKAKKQGGSVDDAVRESSSGILKRTGDKFRWVSRGRRKSSSSDNASTSSRLQELLPEGEQTPASGAGSSGREFVSGSQSQNESIGLDGPPTGLFVTDANVGKNGSQHSEDGPSKGAVWEKIFQFEQGKSGAITAFNAASSATNDESSSAGAKEEKGNHSLKAETVNAVLSLRAANLAHAQAQALERKKLRNQKPKSSGSSSQEQDDVLPGGKGKRRTDLGKVPENQELPAFFSGKRSTDSIKPFSQESSGLTSANLSGKRIKDNEEAGEESDDLASVFGPIDLSQVFFGFDSLYFDPPKDEKSPVKGSRKSKYTGRYGNRNLRRIRESPKPVSAIESALRAQESREVTPYVSRALNFAAYEEGASPSSGRSEESLSPSPSSTAQEFVETKVSSLESGELKGVIGLPALRTPRKKGSSPGSKGAQSYKGGLELVIAEPNFPRSVISEETERIYPSQSRLNDVVWRRTSLPVFLKKRKVSQGLSPSSIPADTSRNAYEFEALVIPPMEGLLFSFGVGIGVMSSMESSEDEIRRLGRLLRESEEKVDHLNELLRESRQITADFGSMSPGYPVLTGNMSADGHQFVEVGNNKPQRNVLALVPVMDEPGRNDFLRKEAPETPQQIEHMAELEAELEAQLGLLTGGLSDYNGTPDFEELDPEGVAGVASNDLVVDGLPAVLDWDDDNDDFVPADVPTHSGGGVPPRELARLLRKVQNSRQERQLHELEADLIEAEEKLQKMEKELQELKERVGSSSALPHPDNTIKTFDSATKESESGDVREDVCVPEPLPESREDKGPEVEERDIKPSDGAPVGSESGTLEASPVLPERSSPSRRLTASLSIRGSVKSLMLTEETSETAAQAANDAVCDEFLSSVLGNSLEADKLGGVQGEDEDDEDLGSPEFSVSVIEMPLSPGSSEKTKESLAFSSSTFRTSAVSDPGPFSDVPTVTSGEDLDQVVGELLKRDSNSVKNAIKEFLLWERAEADGSNPTVEELVEDEEAAAPQTYSRRAAGKNSTPQKSIISARLEQLARSTFTSEKRGKSTEVPPQPLGSTKLDDTTTKVFSLHDLEPSAVINDLPARRETRKSEASNLNIALKEGASSRAASAELSATDSDFQSLLEKRRELRYASSKVGLSLAGAPSAPERDPGTYYRQREDPNRAGTNSPIKKLSVKNLFSSSRKKNTRIPVETQNNNRLYQNPMSDWLAEVGSPPSESS</sequence>
<dbReference type="EMBL" id="JBHFFA010000006">
    <property type="protein sequence ID" value="KAL2623378.1"/>
    <property type="molecule type" value="Genomic_DNA"/>
</dbReference>
<evidence type="ECO:0000313" key="4">
    <source>
        <dbReference type="Proteomes" id="UP001605036"/>
    </source>
</evidence>
<feature type="region of interest" description="Disordered" evidence="2">
    <location>
        <begin position="93"/>
        <end position="318"/>
    </location>
</feature>
<feature type="compositionally biased region" description="Polar residues" evidence="2">
    <location>
        <begin position="445"/>
        <end position="458"/>
    </location>
</feature>
<feature type="compositionally biased region" description="Polar residues" evidence="2">
    <location>
        <begin position="1030"/>
        <end position="1039"/>
    </location>
</feature>
<dbReference type="InterPro" id="IPR040348">
    <property type="entry name" value="POLAR-like"/>
</dbReference>
<proteinExistence type="predicted"/>
<evidence type="ECO:0000256" key="1">
    <source>
        <dbReference type="SAM" id="Coils"/>
    </source>
</evidence>
<dbReference type="Proteomes" id="UP001605036">
    <property type="component" value="Unassembled WGS sequence"/>
</dbReference>
<comment type="caution">
    <text evidence="3">The sequence shown here is derived from an EMBL/GenBank/DDBJ whole genome shotgun (WGS) entry which is preliminary data.</text>
</comment>